<comment type="caution">
    <text evidence="2">The sequence shown here is derived from an EMBL/GenBank/DDBJ whole genome shotgun (WGS) entry which is preliminary data.</text>
</comment>
<reference evidence="2" key="1">
    <citation type="submission" date="2024-05" db="EMBL/GenBank/DDBJ databases">
        <title>30 novel species of actinomycetes from the DSMZ collection.</title>
        <authorList>
            <person name="Nouioui I."/>
        </authorList>
    </citation>
    <scope>NUCLEOTIDE SEQUENCE</scope>
    <source>
        <strain evidence="2">DSM 40473</strain>
    </source>
</reference>
<evidence type="ECO:0000313" key="2">
    <source>
        <dbReference type="EMBL" id="MDT0453901.1"/>
    </source>
</evidence>
<dbReference type="RefSeq" id="WP_311616235.1">
    <property type="nucleotide sequence ID" value="NZ_JAVRFI010000040.1"/>
</dbReference>
<accession>A0ABU2SZ88</accession>
<evidence type="ECO:0000256" key="1">
    <source>
        <dbReference type="SAM" id="MobiDB-lite"/>
    </source>
</evidence>
<keyword evidence="3" id="KW-1185">Reference proteome</keyword>
<organism evidence="2 3">
    <name type="scientific">Streptomyces hesseae</name>
    <dbReference type="NCBI Taxonomy" id="3075519"/>
    <lineage>
        <taxon>Bacteria</taxon>
        <taxon>Bacillati</taxon>
        <taxon>Actinomycetota</taxon>
        <taxon>Actinomycetes</taxon>
        <taxon>Kitasatosporales</taxon>
        <taxon>Streptomycetaceae</taxon>
        <taxon>Streptomyces</taxon>
    </lineage>
</organism>
<evidence type="ECO:0000313" key="3">
    <source>
        <dbReference type="Proteomes" id="UP001180531"/>
    </source>
</evidence>
<dbReference type="EMBL" id="JAVRFI010000040">
    <property type="protein sequence ID" value="MDT0453901.1"/>
    <property type="molecule type" value="Genomic_DNA"/>
</dbReference>
<proteinExistence type="predicted"/>
<gene>
    <name evidence="2" type="ORF">RM609_33210</name>
</gene>
<name>A0ABU2SZ88_9ACTN</name>
<dbReference type="Proteomes" id="UP001180531">
    <property type="component" value="Unassembled WGS sequence"/>
</dbReference>
<protein>
    <submittedName>
        <fullName evidence="2">Uncharacterized protein</fullName>
    </submittedName>
</protein>
<feature type="region of interest" description="Disordered" evidence="1">
    <location>
        <begin position="1"/>
        <end position="26"/>
    </location>
</feature>
<sequence length="51" mass="5886">MRNLIRRLTTWARPPRHPRTPDTHCPPHVVVITAHGINFVPRQPSAEEVAR</sequence>